<sequence length="130" mass="15252">MEVLPEEYRVTDPTCHLPVFQYDFGLTFQKFLNYALQHNLVLVPENPENNDPKDIRGGLIISSLCDITQYLQCLCRLPLRYVNPISLNYDVIIAMYSNYMKKDEDHTKVMCQMSEELSCPKDPMWYQDSC</sequence>
<dbReference type="RefSeq" id="XP_060339987.1">
    <property type="nucleotide sequence ID" value="XM_060466798.1"/>
</dbReference>
<reference evidence="1" key="1">
    <citation type="submission" date="2023-06" db="EMBL/GenBank/DDBJ databases">
        <authorList>
            <consortium name="Lawrence Berkeley National Laboratory"/>
            <person name="Ahrendt S."/>
            <person name="Sahu N."/>
            <person name="Indic B."/>
            <person name="Wong-Bajracharya J."/>
            <person name="Merenyi Z."/>
            <person name="Ke H.-M."/>
            <person name="Monk M."/>
            <person name="Kocsube S."/>
            <person name="Drula E."/>
            <person name="Lipzen A."/>
            <person name="Balint B."/>
            <person name="Henrissat B."/>
            <person name="Andreopoulos B."/>
            <person name="Martin F.M."/>
            <person name="Harder C.B."/>
            <person name="Rigling D."/>
            <person name="Ford K.L."/>
            <person name="Foster G.D."/>
            <person name="Pangilinan J."/>
            <person name="Papanicolaou A."/>
            <person name="Barry K."/>
            <person name="LaButti K."/>
            <person name="Viragh M."/>
            <person name="Koriabine M."/>
            <person name="Yan M."/>
            <person name="Riley R."/>
            <person name="Champramary S."/>
            <person name="Plett K.L."/>
            <person name="Tsai I.J."/>
            <person name="Slot J."/>
            <person name="Sipos G."/>
            <person name="Plett J."/>
            <person name="Nagy L.G."/>
            <person name="Grigoriev I.V."/>
        </authorList>
    </citation>
    <scope>NUCLEOTIDE SEQUENCE</scope>
    <source>
        <strain evidence="1">CCBAS 213</strain>
    </source>
</reference>
<dbReference type="GeneID" id="85350346"/>
<name>A0AA39NRB9_ARMTA</name>
<evidence type="ECO:0000313" key="1">
    <source>
        <dbReference type="EMBL" id="KAK0470194.1"/>
    </source>
</evidence>
<evidence type="ECO:0000313" key="2">
    <source>
        <dbReference type="Proteomes" id="UP001175211"/>
    </source>
</evidence>
<dbReference type="AlphaFoldDB" id="A0AA39NRB9"/>
<organism evidence="1 2">
    <name type="scientific">Armillaria tabescens</name>
    <name type="common">Ringless honey mushroom</name>
    <name type="synonym">Agaricus tabescens</name>
    <dbReference type="NCBI Taxonomy" id="1929756"/>
    <lineage>
        <taxon>Eukaryota</taxon>
        <taxon>Fungi</taxon>
        <taxon>Dikarya</taxon>
        <taxon>Basidiomycota</taxon>
        <taxon>Agaricomycotina</taxon>
        <taxon>Agaricomycetes</taxon>
        <taxon>Agaricomycetidae</taxon>
        <taxon>Agaricales</taxon>
        <taxon>Marasmiineae</taxon>
        <taxon>Physalacriaceae</taxon>
        <taxon>Desarmillaria</taxon>
    </lineage>
</organism>
<gene>
    <name evidence="1" type="ORF">EV420DRAFT_1256907</name>
</gene>
<keyword evidence="2" id="KW-1185">Reference proteome</keyword>
<dbReference type="Proteomes" id="UP001175211">
    <property type="component" value="Unassembled WGS sequence"/>
</dbReference>
<comment type="caution">
    <text evidence="1">The sequence shown here is derived from an EMBL/GenBank/DDBJ whole genome shotgun (WGS) entry which is preliminary data.</text>
</comment>
<dbReference type="EMBL" id="JAUEPS010000001">
    <property type="protein sequence ID" value="KAK0470194.1"/>
    <property type="molecule type" value="Genomic_DNA"/>
</dbReference>
<proteinExistence type="predicted"/>
<accession>A0AA39NRB9</accession>
<protein>
    <submittedName>
        <fullName evidence="1">Uncharacterized protein</fullName>
    </submittedName>
</protein>